<organism evidence="1 2">
    <name type="scientific">Nelumbo nucifera</name>
    <name type="common">Sacred lotus</name>
    <dbReference type="NCBI Taxonomy" id="4432"/>
    <lineage>
        <taxon>Eukaryota</taxon>
        <taxon>Viridiplantae</taxon>
        <taxon>Streptophyta</taxon>
        <taxon>Embryophyta</taxon>
        <taxon>Tracheophyta</taxon>
        <taxon>Spermatophyta</taxon>
        <taxon>Magnoliopsida</taxon>
        <taxon>Proteales</taxon>
        <taxon>Nelumbonaceae</taxon>
        <taxon>Nelumbo</taxon>
    </lineage>
</organism>
<sequence length="154" mass="17218">MLQTGYQPTMTRQFALPPSLNRRGPCLGNQEPSARMGFGELAGETAAECVAVCCCCPCGLVNLLVLTVYKVPAGLCRKALKKRKHRRKGGSLLPRRLGCPNGCDDNEFEIHLMPVDSELELDVTSKEVVELDKEMWDLFYETGFWRSHSQLGRE</sequence>
<dbReference type="RefSeq" id="XP_019052471.1">
    <property type="nucleotide sequence ID" value="XM_019196926.1"/>
</dbReference>
<dbReference type="OMA" id="NEANCQP"/>
<evidence type="ECO:0000313" key="1">
    <source>
        <dbReference type="Proteomes" id="UP000189703"/>
    </source>
</evidence>
<evidence type="ECO:0000313" key="2">
    <source>
        <dbReference type="RefSeq" id="XP_019052471.1"/>
    </source>
</evidence>
<gene>
    <name evidence="2" type="primary">LOC109114379</name>
</gene>
<accession>A0A1U8Q364</accession>
<name>A0A1U8Q364_NELNU</name>
<dbReference type="AlphaFoldDB" id="A0A1U8Q364"/>
<dbReference type="KEGG" id="nnu:109114379"/>
<dbReference type="Proteomes" id="UP000189703">
    <property type="component" value="Unplaced"/>
</dbReference>
<dbReference type="GeneID" id="109114379"/>
<protein>
    <submittedName>
        <fullName evidence="2">Uncharacterized protein LOC109114379</fullName>
    </submittedName>
</protein>
<dbReference type="PANTHER" id="PTHR33264">
    <property type="entry name" value="EXPRESSED PROTEIN"/>
    <property type="match status" value="1"/>
</dbReference>
<reference evidence="2" key="1">
    <citation type="submission" date="2025-08" db="UniProtKB">
        <authorList>
            <consortium name="RefSeq"/>
        </authorList>
    </citation>
    <scope>IDENTIFICATION</scope>
</reference>
<proteinExistence type="predicted"/>
<dbReference type="OrthoDB" id="695262at2759"/>
<keyword evidence="1" id="KW-1185">Reference proteome</keyword>
<dbReference type="FunCoup" id="A0A1U8Q364">
    <property type="interactions" value="373"/>
</dbReference>
<dbReference type="PANTHER" id="PTHR33264:SF8">
    <property type="entry name" value="EXPRESSED PROTEIN"/>
    <property type="match status" value="1"/>
</dbReference>